<protein>
    <submittedName>
        <fullName evidence="1">Uncharacterized conserved protein, DUF1015 family</fullName>
    </submittedName>
</protein>
<dbReference type="OrthoDB" id="9781616at2"/>
<dbReference type="AlphaFoldDB" id="A0A238Z5B6"/>
<evidence type="ECO:0000313" key="1">
    <source>
        <dbReference type="EMBL" id="SNR78382.1"/>
    </source>
</evidence>
<keyword evidence="2" id="KW-1185">Reference proteome</keyword>
<dbReference type="PANTHER" id="PTHR36454:SF1">
    <property type="entry name" value="DUF1015 DOMAIN-CONTAINING PROTEIN"/>
    <property type="match status" value="1"/>
</dbReference>
<dbReference type="EMBL" id="FZNW01000019">
    <property type="protein sequence ID" value="SNR78382.1"/>
    <property type="molecule type" value="Genomic_DNA"/>
</dbReference>
<organism evidence="1 2">
    <name type="scientific">Haloechinothrix alba</name>
    <dbReference type="NCBI Taxonomy" id="664784"/>
    <lineage>
        <taxon>Bacteria</taxon>
        <taxon>Bacillati</taxon>
        <taxon>Actinomycetota</taxon>
        <taxon>Actinomycetes</taxon>
        <taxon>Pseudonocardiales</taxon>
        <taxon>Pseudonocardiaceae</taxon>
        <taxon>Haloechinothrix</taxon>
    </lineage>
</organism>
<name>A0A238Z5B6_9PSEU</name>
<accession>A0A238Z5B6</accession>
<evidence type="ECO:0000313" key="2">
    <source>
        <dbReference type="Proteomes" id="UP000198348"/>
    </source>
</evidence>
<dbReference type="RefSeq" id="WP_089302724.1">
    <property type="nucleotide sequence ID" value="NZ_FZNW01000019.1"/>
</dbReference>
<gene>
    <name evidence="1" type="ORF">SAMN06265360_11940</name>
</gene>
<dbReference type="InterPro" id="IPR008323">
    <property type="entry name" value="UCP033563"/>
</dbReference>
<dbReference type="PANTHER" id="PTHR36454">
    <property type="entry name" value="LMO2823 PROTEIN"/>
    <property type="match status" value="1"/>
</dbReference>
<dbReference type="Pfam" id="PF06245">
    <property type="entry name" value="DUF1015"/>
    <property type="match status" value="1"/>
</dbReference>
<dbReference type="Proteomes" id="UP000198348">
    <property type="component" value="Unassembled WGS sequence"/>
</dbReference>
<reference evidence="1 2" key="1">
    <citation type="submission" date="2017-06" db="EMBL/GenBank/DDBJ databases">
        <authorList>
            <person name="Kim H.J."/>
            <person name="Triplett B.A."/>
        </authorList>
    </citation>
    <scope>NUCLEOTIDE SEQUENCE [LARGE SCALE GENOMIC DNA]</scope>
    <source>
        <strain evidence="1 2">DSM 45207</strain>
    </source>
</reference>
<proteinExistence type="predicted"/>
<sequence length="384" mass="41653">MTDLQTRAARPATDTGLLRRPNVRLLVPDGYGNDALDQAQHDRTALTRLLSDGAFHEHAEHSYIVYQLASAGRTLTGVVVEISVDAYRQGRIRPHEDTSPERERALATSLQELGAAFVPVTLMFDALPALRARLAETMTATPDTYTTSADGVVQRAWRVTDPDAELALHSELAALSTLHIADGHHRMGAAARHARRAELHGQPTASRFVLAALFPYEDMHVLGYHRCVALPDAVPAADFLHAIRTSPGCARLRECDRDAAVHTAPGVVGVYLDGSWYRLELRRRISNSDPRSSLDIVALTERILAPVLGVGNVSSDPRVTPVSGTAGAEGIAARCAENNEIGFILHPPTAEQVMAVADDGMVMPPKSTWFEPKARSGLFVHLLD</sequence>